<feature type="region of interest" description="Disordered" evidence="1">
    <location>
        <begin position="249"/>
        <end position="316"/>
    </location>
</feature>
<feature type="compositionally biased region" description="Polar residues" evidence="1">
    <location>
        <begin position="396"/>
        <end position="411"/>
    </location>
</feature>
<keyword evidence="3" id="KW-1185">Reference proteome</keyword>
<proteinExistence type="predicted"/>
<feature type="region of interest" description="Disordered" evidence="1">
    <location>
        <begin position="396"/>
        <end position="417"/>
    </location>
</feature>
<protein>
    <submittedName>
        <fullName evidence="2">Uncharacterized protein</fullName>
    </submittedName>
</protein>
<dbReference type="RefSeq" id="XP_019853387.1">
    <property type="nucleotide sequence ID" value="XM_019997828.1"/>
</dbReference>
<evidence type="ECO:0000256" key="1">
    <source>
        <dbReference type="SAM" id="MobiDB-lite"/>
    </source>
</evidence>
<name>A0AAN0J9G1_AMPQE</name>
<dbReference type="KEGG" id="aqu:109582839"/>
<dbReference type="EnsemblMetazoa" id="XM_019997828.1">
    <property type="protein sequence ID" value="XP_019853387.1"/>
    <property type="gene ID" value="LOC109582839"/>
</dbReference>
<feature type="compositionally biased region" description="Acidic residues" evidence="1">
    <location>
        <begin position="555"/>
        <end position="569"/>
    </location>
</feature>
<dbReference type="GeneID" id="109582839"/>
<evidence type="ECO:0000313" key="3">
    <source>
        <dbReference type="Proteomes" id="UP000007879"/>
    </source>
</evidence>
<sequence length="587" mass="68002">MMNSSIQNTTHSLSLRREIMHSRCGAQIYHRFIKKFIRLHTKPLISVYFGWGWSRLQNNLKGMASNGYFLARDEFIDSLAQNADALEKLQKMYKLPEIYTTLPPERTVRALELIDVFSPQSPVGLLELPFWLGMKDTHKKIKRIMKLKKSNSFRYRGCNELHLNADLEQILRNVERAGRYFYSDLQLAQSVLQTRAAVADKTEKFIKTIPVITDLVKDVGDTMKDLANLQITLERGLDNSTDFCCSSKRKVNNEEGPPHPLIQPLSTGSDPLRRRQIEQAHTTQAMLPPQSRFEESWRKGPPSPLPPLPPKPSNSPRVIERVANKIDERKVMVQLGEPRIRMSRTFNDREAFDRLMAEEQRRKMALQQEKMIESRPLPDIPQPVMLYDDILNSPREISSHSYPNPTSSTNPFERGPIDTPNERGRVIIEQQNPFVQQKQFSVLKQQQFQMQVVEEQDFHNRQNPFFSRRDNFEKSSFDAPHSLELKTDDYERLRRSRMDRCESYVDMTNNSSKNSSYVNVTVSNGVPVMPQPGGETSGDSDEETDMELFRRFPTEDDEDEENFPAEEYDSVGPSNSLSRSQLMQMRH</sequence>
<feature type="compositionally biased region" description="Pro residues" evidence="1">
    <location>
        <begin position="301"/>
        <end position="313"/>
    </location>
</feature>
<organism evidence="2 3">
    <name type="scientific">Amphimedon queenslandica</name>
    <name type="common">Sponge</name>
    <dbReference type="NCBI Taxonomy" id="400682"/>
    <lineage>
        <taxon>Eukaryota</taxon>
        <taxon>Metazoa</taxon>
        <taxon>Porifera</taxon>
        <taxon>Demospongiae</taxon>
        <taxon>Heteroscleromorpha</taxon>
        <taxon>Haplosclerida</taxon>
        <taxon>Niphatidae</taxon>
        <taxon>Amphimedon</taxon>
    </lineage>
</organism>
<feature type="compositionally biased region" description="Polar residues" evidence="1">
    <location>
        <begin position="572"/>
        <end position="587"/>
    </location>
</feature>
<reference evidence="2" key="2">
    <citation type="submission" date="2024-06" db="UniProtKB">
        <authorList>
            <consortium name="EnsemblMetazoa"/>
        </authorList>
    </citation>
    <scope>IDENTIFICATION</scope>
</reference>
<dbReference type="Proteomes" id="UP000007879">
    <property type="component" value="Unassembled WGS sequence"/>
</dbReference>
<feature type="region of interest" description="Disordered" evidence="1">
    <location>
        <begin position="524"/>
        <end position="587"/>
    </location>
</feature>
<reference evidence="3" key="1">
    <citation type="journal article" date="2010" name="Nature">
        <title>The Amphimedon queenslandica genome and the evolution of animal complexity.</title>
        <authorList>
            <person name="Srivastava M."/>
            <person name="Simakov O."/>
            <person name="Chapman J."/>
            <person name="Fahey B."/>
            <person name="Gauthier M.E."/>
            <person name="Mitros T."/>
            <person name="Richards G.S."/>
            <person name="Conaco C."/>
            <person name="Dacre M."/>
            <person name="Hellsten U."/>
            <person name="Larroux C."/>
            <person name="Putnam N.H."/>
            <person name="Stanke M."/>
            <person name="Adamska M."/>
            <person name="Darling A."/>
            <person name="Degnan S.M."/>
            <person name="Oakley T.H."/>
            <person name="Plachetzki D.C."/>
            <person name="Zhai Y."/>
            <person name="Adamski M."/>
            <person name="Calcino A."/>
            <person name="Cummins S.F."/>
            <person name="Goodstein D.M."/>
            <person name="Harris C."/>
            <person name="Jackson D.J."/>
            <person name="Leys S.P."/>
            <person name="Shu S."/>
            <person name="Woodcroft B.J."/>
            <person name="Vervoort M."/>
            <person name="Kosik K.S."/>
            <person name="Manning G."/>
            <person name="Degnan B.M."/>
            <person name="Rokhsar D.S."/>
        </authorList>
    </citation>
    <scope>NUCLEOTIDE SEQUENCE [LARGE SCALE GENOMIC DNA]</scope>
</reference>
<dbReference type="AlphaFoldDB" id="A0AAN0J9G1"/>
<evidence type="ECO:0000313" key="2">
    <source>
        <dbReference type="EnsemblMetazoa" id="XP_019853387.1"/>
    </source>
</evidence>
<accession>A0AAN0J9G1</accession>